<sequence length="343" mass="37316">MATFLDLYNNPPSGVIQSIATSTTTTRDLTHPLEADSIPNYLVNQPQLAENLVEWARAYLQKNVHHYPPPALVNSQDFISSQFKHSRAGGEGTVVMLYGTIIKPGPKRRRIFDTYYNAIRGLATANGGSGKVLSLGTIGHAEGARSIVIKLGRPMIADGCQLDMLFGGQRFILFAIHEWNDDGVVRRRMLCSRIHRTVTTDGTPSAIQDIDVPCNSGGESIPSPPGGVDSTANLVLYSSTGDGASGSVFEADLQHNGKSQAVVAKGFDSDTIKFGRGVCWENSERAWMFENEFKAYKCLSAYPLIRHCYGAFVGIGHTGLKTGLIILEKLSDTFDAFSEMSLH</sequence>
<organism evidence="1 2">
    <name type="scientific">Polytolypa hystricis (strain UAMH7299)</name>
    <dbReference type="NCBI Taxonomy" id="1447883"/>
    <lineage>
        <taxon>Eukaryota</taxon>
        <taxon>Fungi</taxon>
        <taxon>Dikarya</taxon>
        <taxon>Ascomycota</taxon>
        <taxon>Pezizomycotina</taxon>
        <taxon>Eurotiomycetes</taxon>
        <taxon>Eurotiomycetidae</taxon>
        <taxon>Onygenales</taxon>
        <taxon>Onygenales incertae sedis</taxon>
        <taxon>Polytolypa</taxon>
    </lineage>
</organism>
<comment type="caution">
    <text evidence="1">The sequence shown here is derived from an EMBL/GenBank/DDBJ whole genome shotgun (WGS) entry which is preliminary data.</text>
</comment>
<dbReference type="AlphaFoldDB" id="A0A2B7YFR5"/>
<accession>A0A2B7YFR5</accession>
<evidence type="ECO:0000313" key="1">
    <source>
        <dbReference type="EMBL" id="PGH19447.1"/>
    </source>
</evidence>
<dbReference type="Proteomes" id="UP000224634">
    <property type="component" value="Unassembled WGS sequence"/>
</dbReference>
<evidence type="ECO:0000313" key="2">
    <source>
        <dbReference type="Proteomes" id="UP000224634"/>
    </source>
</evidence>
<gene>
    <name evidence="1" type="ORF">AJ80_03948</name>
</gene>
<dbReference type="EMBL" id="PDNA01000047">
    <property type="protein sequence ID" value="PGH19447.1"/>
    <property type="molecule type" value="Genomic_DNA"/>
</dbReference>
<reference evidence="1 2" key="1">
    <citation type="submission" date="2017-10" db="EMBL/GenBank/DDBJ databases">
        <title>Comparative genomics in systemic dimorphic fungi from Ajellomycetaceae.</title>
        <authorList>
            <person name="Munoz J.F."/>
            <person name="Mcewen J.G."/>
            <person name="Clay O.K."/>
            <person name="Cuomo C.A."/>
        </authorList>
    </citation>
    <scope>NUCLEOTIDE SEQUENCE [LARGE SCALE GENOMIC DNA]</scope>
    <source>
        <strain evidence="1 2">UAMH7299</strain>
    </source>
</reference>
<name>A0A2B7YFR5_POLH7</name>
<protein>
    <submittedName>
        <fullName evidence="1">Uncharacterized protein</fullName>
    </submittedName>
</protein>
<keyword evidence="2" id="KW-1185">Reference proteome</keyword>
<proteinExistence type="predicted"/>